<dbReference type="RefSeq" id="XP_056069849.1">
    <property type="nucleotide sequence ID" value="XM_056215602.1"/>
</dbReference>
<dbReference type="AlphaFoldDB" id="A0A9W8XHT2"/>
<name>A0A9W8XHT2_9PLEO</name>
<gene>
    <name evidence="1" type="ORF">N0V89_006836</name>
</gene>
<evidence type="ECO:0000313" key="2">
    <source>
        <dbReference type="Proteomes" id="UP001140513"/>
    </source>
</evidence>
<dbReference type="GeneID" id="80910366"/>
<accession>A0A9W8XHT2</accession>
<organism evidence="1 2">
    <name type="scientific">Didymosphaeria variabile</name>
    <dbReference type="NCBI Taxonomy" id="1932322"/>
    <lineage>
        <taxon>Eukaryota</taxon>
        <taxon>Fungi</taxon>
        <taxon>Dikarya</taxon>
        <taxon>Ascomycota</taxon>
        <taxon>Pezizomycotina</taxon>
        <taxon>Dothideomycetes</taxon>
        <taxon>Pleosporomycetidae</taxon>
        <taxon>Pleosporales</taxon>
        <taxon>Massarineae</taxon>
        <taxon>Didymosphaeriaceae</taxon>
        <taxon>Didymosphaeria</taxon>
    </lineage>
</organism>
<evidence type="ECO:0000313" key="1">
    <source>
        <dbReference type="EMBL" id="KAJ4351493.1"/>
    </source>
</evidence>
<sequence>MGALCDKNNPHQRNPAYKDPNAQIEEGSVLYEEEDYENFIGVKKTEHKQIHATLSEDATTQGKVWFIEIPAHVGHRPDGICEPVGESIGFVYNVQENTKLRQMLIKNRAELGITIRKLKSPADHDFYVRKKIFDANNHITFVLETKTSSHKTPDKMFCTREVYNRIVAWKTENRILPTGGAHVCNYKRLEISIR</sequence>
<comment type="caution">
    <text evidence="1">The sequence shown here is derived from an EMBL/GenBank/DDBJ whole genome shotgun (WGS) entry which is preliminary data.</text>
</comment>
<keyword evidence="2" id="KW-1185">Reference proteome</keyword>
<proteinExistence type="predicted"/>
<reference evidence="1" key="1">
    <citation type="submission" date="2022-10" db="EMBL/GenBank/DDBJ databases">
        <title>Tapping the CABI collections for fungal endophytes: first genome assemblies for Collariella, Neodidymelliopsis, Ascochyta clinopodiicola, Didymella pomorum, Didymosphaeria variabile, Neocosmospora piperis and Neocucurbitaria cava.</title>
        <authorList>
            <person name="Hill R."/>
        </authorList>
    </citation>
    <scope>NUCLEOTIDE SEQUENCE</scope>
    <source>
        <strain evidence="1">IMI 356815</strain>
    </source>
</reference>
<protein>
    <submittedName>
        <fullName evidence="1">Uncharacterized protein</fullName>
    </submittedName>
</protein>
<dbReference type="EMBL" id="JAPEUX010000005">
    <property type="protein sequence ID" value="KAJ4351493.1"/>
    <property type="molecule type" value="Genomic_DNA"/>
</dbReference>
<dbReference type="Proteomes" id="UP001140513">
    <property type="component" value="Unassembled WGS sequence"/>
</dbReference>